<proteinExistence type="predicted"/>
<evidence type="ECO:0000313" key="4">
    <source>
        <dbReference type="Proteomes" id="UP001382904"/>
    </source>
</evidence>
<feature type="compositionally biased region" description="Low complexity" evidence="1">
    <location>
        <begin position="249"/>
        <end position="259"/>
    </location>
</feature>
<feature type="chain" id="PRO_5046159637" description="Right handed beta helix domain-containing protein" evidence="2">
    <location>
        <begin position="26"/>
        <end position="274"/>
    </location>
</feature>
<evidence type="ECO:0000256" key="2">
    <source>
        <dbReference type="SAM" id="SignalP"/>
    </source>
</evidence>
<accession>A0ABU8U526</accession>
<evidence type="ECO:0000313" key="3">
    <source>
        <dbReference type="EMBL" id="MEJ8642991.1"/>
    </source>
</evidence>
<feature type="compositionally biased region" description="Low complexity" evidence="1">
    <location>
        <begin position="205"/>
        <end position="240"/>
    </location>
</feature>
<reference evidence="3 4" key="1">
    <citation type="submission" date="2024-03" db="EMBL/GenBank/DDBJ databases">
        <title>Novel Streptomyces species of biotechnological and ecological value are a feature of Machair soil.</title>
        <authorList>
            <person name="Prole J.R."/>
            <person name="Goodfellow M."/>
            <person name="Allenby N."/>
            <person name="Ward A.C."/>
        </authorList>
    </citation>
    <scope>NUCLEOTIDE SEQUENCE [LARGE SCALE GENOMIC DNA]</scope>
    <source>
        <strain evidence="3 4">MS1.HAVA.3</strain>
    </source>
</reference>
<comment type="caution">
    <text evidence="3">The sequence shown here is derived from an EMBL/GenBank/DDBJ whole genome shotgun (WGS) entry which is preliminary data.</text>
</comment>
<keyword evidence="4" id="KW-1185">Reference proteome</keyword>
<name>A0ABU8U526_9ACTN</name>
<dbReference type="InterPro" id="IPR012334">
    <property type="entry name" value="Pectin_lyas_fold"/>
</dbReference>
<feature type="signal peptide" evidence="2">
    <location>
        <begin position="1"/>
        <end position="25"/>
    </location>
</feature>
<protein>
    <recommendedName>
        <fullName evidence="5">Right handed beta helix domain-containing protein</fullName>
    </recommendedName>
</protein>
<dbReference type="Proteomes" id="UP001382904">
    <property type="component" value="Unassembled WGS sequence"/>
</dbReference>
<dbReference type="EMBL" id="JBBKAM010000002">
    <property type="protein sequence ID" value="MEJ8642991.1"/>
    <property type="molecule type" value="Genomic_DNA"/>
</dbReference>
<evidence type="ECO:0000256" key="1">
    <source>
        <dbReference type="SAM" id="MobiDB-lite"/>
    </source>
</evidence>
<gene>
    <name evidence="3" type="ORF">WKI68_19590</name>
</gene>
<organism evidence="3 4">
    <name type="scientific">Streptomyces caledonius</name>
    <dbReference type="NCBI Taxonomy" id="3134107"/>
    <lineage>
        <taxon>Bacteria</taxon>
        <taxon>Bacillati</taxon>
        <taxon>Actinomycetota</taxon>
        <taxon>Actinomycetes</taxon>
        <taxon>Kitasatosporales</taxon>
        <taxon>Streptomycetaceae</taxon>
        <taxon>Streptomyces</taxon>
    </lineage>
</organism>
<sequence length="274" mass="27785">MRPTRATVLLAAGLVTLLGVPAAAAAETPSILYVNNHDGSNCADGGPGSQAVPFCTISAAARGVEPGQTVRIKTGKSYAEAVTIDRSGEQGKPVAFVADGPAGSFVSLGSSKDLTISGASHVVVRGLTANGGITVSRSADVELDRIKAFRTSSPALVVGEASTDVRVSRATLYGARIEGGAQRTVLSRNEIHPVYNAAAVTAAAVDAPGPSSPTTRSSSAAPRPSRSAAARPAPRCSTTRSPSGTSPVRASRTRCAAASRCRRARRQAPVPTTT</sequence>
<keyword evidence="2" id="KW-0732">Signal</keyword>
<feature type="region of interest" description="Disordered" evidence="1">
    <location>
        <begin position="205"/>
        <end position="274"/>
    </location>
</feature>
<evidence type="ECO:0008006" key="5">
    <source>
        <dbReference type="Google" id="ProtNLM"/>
    </source>
</evidence>
<dbReference type="Gene3D" id="2.160.20.10">
    <property type="entry name" value="Single-stranded right-handed beta-helix, Pectin lyase-like"/>
    <property type="match status" value="1"/>
</dbReference>
<dbReference type="SUPFAM" id="SSF51126">
    <property type="entry name" value="Pectin lyase-like"/>
    <property type="match status" value="1"/>
</dbReference>
<dbReference type="InterPro" id="IPR011050">
    <property type="entry name" value="Pectin_lyase_fold/virulence"/>
</dbReference>